<organism evidence="2 3">
    <name type="scientific">Arthrobacter ramosus</name>
    <dbReference type="NCBI Taxonomy" id="1672"/>
    <lineage>
        <taxon>Bacteria</taxon>
        <taxon>Bacillati</taxon>
        <taxon>Actinomycetota</taxon>
        <taxon>Actinomycetes</taxon>
        <taxon>Micrococcales</taxon>
        <taxon>Micrococcaceae</taxon>
        <taxon>Arthrobacter</taxon>
    </lineage>
</organism>
<dbReference type="EMBL" id="JBHMBC010000002">
    <property type="protein sequence ID" value="MFB9818009.1"/>
    <property type="molecule type" value="Genomic_DNA"/>
</dbReference>
<proteinExistence type="predicted"/>
<evidence type="ECO:0000313" key="2">
    <source>
        <dbReference type="EMBL" id="MFB9818009.1"/>
    </source>
</evidence>
<feature type="domain" description="SnoaL-like" evidence="1">
    <location>
        <begin position="11"/>
        <end position="141"/>
    </location>
</feature>
<name>A0ABV5XTE0_ARTRM</name>
<dbReference type="SUPFAM" id="SSF54427">
    <property type="entry name" value="NTF2-like"/>
    <property type="match status" value="1"/>
</dbReference>
<sequence>MPVHTSVSPAEAADRLALRELFDAYAHCADRRDAEGQKNLFTPDAKFAVFMSGEGTAPTYVLEGREALTPVFADLNQYDVTTHFNGQSTVTLNGDTATGECYTIAHHHYSADGERKIMIAALRYLDTYAKVDGAWNFSERKLIVDWTETRTSTP</sequence>
<keyword evidence="3" id="KW-1185">Reference proteome</keyword>
<comment type="caution">
    <text evidence="2">The sequence shown here is derived from an EMBL/GenBank/DDBJ whole genome shotgun (WGS) entry which is preliminary data.</text>
</comment>
<reference evidence="2 3" key="1">
    <citation type="submission" date="2024-09" db="EMBL/GenBank/DDBJ databases">
        <authorList>
            <person name="Sun Q."/>
            <person name="Mori K."/>
        </authorList>
    </citation>
    <scope>NUCLEOTIDE SEQUENCE [LARGE SCALE GENOMIC DNA]</scope>
    <source>
        <strain evidence="2 3">JCM 1334</strain>
    </source>
</reference>
<accession>A0ABV5XTE0</accession>
<dbReference type="InterPro" id="IPR037401">
    <property type="entry name" value="SnoaL-like"/>
</dbReference>
<dbReference type="Proteomes" id="UP001589702">
    <property type="component" value="Unassembled WGS sequence"/>
</dbReference>
<dbReference type="Gene3D" id="3.10.450.50">
    <property type="match status" value="1"/>
</dbReference>
<protein>
    <submittedName>
        <fullName evidence="2">Nuclear transport factor 2 family protein</fullName>
    </submittedName>
</protein>
<dbReference type="Pfam" id="PF13577">
    <property type="entry name" value="SnoaL_4"/>
    <property type="match status" value="1"/>
</dbReference>
<dbReference type="InterPro" id="IPR032710">
    <property type="entry name" value="NTF2-like_dom_sf"/>
</dbReference>
<evidence type="ECO:0000313" key="3">
    <source>
        <dbReference type="Proteomes" id="UP001589702"/>
    </source>
</evidence>
<gene>
    <name evidence="2" type="ORF">ACFFP1_00675</name>
</gene>
<dbReference type="CDD" id="cd00531">
    <property type="entry name" value="NTF2_like"/>
    <property type="match status" value="1"/>
</dbReference>
<dbReference type="RefSeq" id="WP_234753615.1">
    <property type="nucleotide sequence ID" value="NZ_BAAAWN010000001.1"/>
</dbReference>
<evidence type="ECO:0000259" key="1">
    <source>
        <dbReference type="Pfam" id="PF13577"/>
    </source>
</evidence>